<evidence type="ECO:0000313" key="6">
    <source>
        <dbReference type="Proteomes" id="UP000219338"/>
    </source>
</evidence>
<reference evidence="6" key="1">
    <citation type="journal article" date="2017" name="Nat. Ecol. Evol.">
        <title>Genome expansion and lineage-specific genetic innovations in the forest pathogenic fungi Armillaria.</title>
        <authorList>
            <person name="Sipos G."/>
            <person name="Prasanna A.N."/>
            <person name="Walter M.C."/>
            <person name="O'Connor E."/>
            <person name="Balint B."/>
            <person name="Krizsan K."/>
            <person name="Kiss B."/>
            <person name="Hess J."/>
            <person name="Varga T."/>
            <person name="Slot J."/>
            <person name="Riley R."/>
            <person name="Boka B."/>
            <person name="Rigling D."/>
            <person name="Barry K."/>
            <person name="Lee J."/>
            <person name="Mihaltcheva S."/>
            <person name="LaButti K."/>
            <person name="Lipzen A."/>
            <person name="Waldron R."/>
            <person name="Moloney N.M."/>
            <person name="Sperisen C."/>
            <person name="Kredics L."/>
            <person name="Vagvoelgyi C."/>
            <person name="Patrignani A."/>
            <person name="Fitzpatrick D."/>
            <person name="Nagy I."/>
            <person name="Doyle S."/>
            <person name="Anderson J.B."/>
            <person name="Grigoriev I.V."/>
            <person name="Gueldener U."/>
            <person name="Muensterkoetter M."/>
            <person name="Nagy L.G."/>
        </authorList>
    </citation>
    <scope>NUCLEOTIDE SEQUENCE [LARGE SCALE GENOMIC DNA]</scope>
    <source>
        <strain evidence="6">C18/9</strain>
    </source>
</reference>
<evidence type="ECO:0000256" key="2">
    <source>
        <dbReference type="PROSITE-ProRule" id="PRU00047"/>
    </source>
</evidence>
<feature type="region of interest" description="Disordered" evidence="3">
    <location>
        <begin position="348"/>
        <end position="367"/>
    </location>
</feature>
<keyword evidence="6" id="KW-1185">Reference proteome</keyword>
<feature type="compositionally biased region" description="Basic and acidic residues" evidence="3">
    <location>
        <begin position="16"/>
        <end position="27"/>
    </location>
</feature>
<keyword evidence="1" id="KW-0507">mRNA processing</keyword>
<evidence type="ECO:0000256" key="3">
    <source>
        <dbReference type="SAM" id="MobiDB-lite"/>
    </source>
</evidence>
<feature type="compositionally biased region" description="Basic and acidic residues" evidence="3">
    <location>
        <begin position="444"/>
        <end position="457"/>
    </location>
</feature>
<feature type="region of interest" description="Disordered" evidence="3">
    <location>
        <begin position="1"/>
        <end position="62"/>
    </location>
</feature>
<feature type="region of interest" description="Disordered" evidence="3">
    <location>
        <begin position="556"/>
        <end position="604"/>
    </location>
</feature>
<dbReference type="SMART" id="SM00343">
    <property type="entry name" value="ZnF_C2HC"/>
    <property type="match status" value="1"/>
</dbReference>
<feature type="region of interest" description="Disordered" evidence="3">
    <location>
        <begin position="655"/>
        <end position="684"/>
    </location>
</feature>
<organism evidence="5 6">
    <name type="scientific">Armillaria ostoyae</name>
    <name type="common">Armillaria root rot fungus</name>
    <dbReference type="NCBI Taxonomy" id="47428"/>
    <lineage>
        <taxon>Eukaryota</taxon>
        <taxon>Fungi</taxon>
        <taxon>Dikarya</taxon>
        <taxon>Basidiomycota</taxon>
        <taxon>Agaricomycotina</taxon>
        <taxon>Agaricomycetes</taxon>
        <taxon>Agaricomycetidae</taxon>
        <taxon>Agaricales</taxon>
        <taxon>Marasmiineae</taxon>
        <taxon>Physalacriaceae</taxon>
        <taxon>Armillaria</taxon>
    </lineage>
</organism>
<keyword evidence="2" id="KW-0862">Zinc</keyword>
<feature type="compositionally biased region" description="Pro residues" evidence="3">
    <location>
        <begin position="47"/>
        <end position="61"/>
    </location>
</feature>
<dbReference type="AlphaFoldDB" id="A0A284QTX6"/>
<dbReference type="Proteomes" id="UP000219338">
    <property type="component" value="Unassembled WGS sequence"/>
</dbReference>
<name>A0A284QTX6_ARMOS</name>
<protein>
    <recommendedName>
        <fullName evidence="4">CCHC-type domain-containing protein</fullName>
    </recommendedName>
</protein>
<dbReference type="GO" id="GO:0008270">
    <property type="term" value="F:zinc ion binding"/>
    <property type="evidence" value="ECO:0007669"/>
    <property type="project" value="UniProtKB-KW"/>
</dbReference>
<feature type="compositionally biased region" description="Polar residues" evidence="3">
    <location>
        <begin position="573"/>
        <end position="586"/>
    </location>
</feature>
<feature type="domain" description="CCHC-type" evidence="4">
    <location>
        <begin position="325"/>
        <end position="340"/>
    </location>
</feature>
<keyword evidence="2" id="KW-0863">Zinc-finger</keyword>
<feature type="region of interest" description="Disordered" evidence="3">
    <location>
        <begin position="251"/>
        <end position="297"/>
    </location>
</feature>
<dbReference type="STRING" id="47428.A0A284QTX6"/>
<dbReference type="InterPro" id="IPR036875">
    <property type="entry name" value="Znf_CCHC_sf"/>
</dbReference>
<sequence length="740" mass="81363">MTGHDKIWSFPLPDGDNNKGKKPDRGHPFVPNYQHPLHKQEDRFSVPRPPPGKGCPHPMPQPIGHAPENAAYLRIKPILMQPPKPFKGAHNNIEHFIGDCITYFEAFATYFLLNSQTVPFAASYFEEPAKEWWVYKRPEFWANDNDDPVSARFRYPTWPEFVAMLTAQFCDPAIEIVHECKMFEVHMGKNPASQFFYELEKEAKGLPKSYTTTITNIGRDVPQTYSEWKARILIMYDEQQKNYAFNQHLNHRDNRQPYKGTNTTATSNTKAGGVTSSLSGKPTSSAAPSGGQRDAGGRWLACPGTTFGGAGVPMDIGQMHAQGLCFRCHKKGHLSKDCPEKKDFQDIRVQGRGGKGGGKSSSGLGFDSPMITKDLHTATSCSHMHSAIPTSNLTAFNVSRTTSTPVLESQNRYAALSVEEYDNDNDTDTDMPLKGSNDGSPARAEAKVVKPAGHEAESLSTLRNRGANRYASSLHGETQPAKASGEKSPTIVTPIDTASQPCRMDGTWDKLKYTPCEASLQDEQAAPTQGSPITTASIEPRLDGAMEDTTRKLTTTPMSARAVTRPRMGIKRQPSTDSEGTGQTGEDNPGIPPLNEQGRSSEGIPPRRALAVGQEAASAQAVKRRHSVTVVEVPDKENDTAYQIWLAKERLPAVAKQEATSGKPTQPSTKGNEHSSVPLTKPDPSRWLKPFEVDWTLCAVCKARNNNAAHAALFVWMHRDRTPKLTPELLDQIHQGGETA</sequence>
<dbReference type="PROSITE" id="PS50158">
    <property type="entry name" value="ZF_CCHC"/>
    <property type="match status" value="1"/>
</dbReference>
<gene>
    <name evidence="5" type="ORF">ARMOST_03210</name>
</gene>
<feature type="compositionally biased region" description="Polar residues" evidence="3">
    <location>
        <begin position="658"/>
        <end position="678"/>
    </location>
</feature>
<evidence type="ECO:0000256" key="1">
    <source>
        <dbReference type="ARBA" id="ARBA00022664"/>
    </source>
</evidence>
<feature type="compositionally biased region" description="Polar residues" evidence="3">
    <location>
        <begin position="259"/>
        <end position="287"/>
    </location>
</feature>
<feature type="region of interest" description="Disordered" evidence="3">
    <location>
        <begin position="521"/>
        <end position="542"/>
    </location>
</feature>
<proteinExistence type="predicted"/>
<dbReference type="GO" id="GO:0003676">
    <property type="term" value="F:nucleic acid binding"/>
    <property type="evidence" value="ECO:0007669"/>
    <property type="project" value="InterPro"/>
</dbReference>
<accession>A0A284QTX6</accession>
<dbReference type="InterPro" id="IPR001878">
    <property type="entry name" value="Znf_CCHC"/>
</dbReference>
<dbReference type="Gene3D" id="4.10.60.10">
    <property type="entry name" value="Zinc finger, CCHC-type"/>
    <property type="match status" value="1"/>
</dbReference>
<dbReference type="GO" id="GO:0006397">
    <property type="term" value="P:mRNA processing"/>
    <property type="evidence" value="ECO:0007669"/>
    <property type="project" value="UniProtKB-KW"/>
</dbReference>
<feature type="region of interest" description="Disordered" evidence="3">
    <location>
        <begin position="421"/>
        <end position="500"/>
    </location>
</feature>
<feature type="compositionally biased region" description="Gly residues" evidence="3">
    <location>
        <begin position="351"/>
        <end position="360"/>
    </location>
</feature>
<keyword evidence="2" id="KW-0479">Metal-binding</keyword>
<dbReference type="EMBL" id="FUEG01000002">
    <property type="protein sequence ID" value="SJK99899.1"/>
    <property type="molecule type" value="Genomic_DNA"/>
</dbReference>
<evidence type="ECO:0000313" key="5">
    <source>
        <dbReference type="EMBL" id="SJK99899.1"/>
    </source>
</evidence>
<evidence type="ECO:0000259" key="4">
    <source>
        <dbReference type="PROSITE" id="PS50158"/>
    </source>
</evidence>
<feature type="compositionally biased region" description="Polar residues" evidence="3">
    <location>
        <begin position="526"/>
        <end position="537"/>
    </location>
</feature>
<dbReference type="SUPFAM" id="SSF57756">
    <property type="entry name" value="Retrovirus zinc finger-like domains"/>
    <property type="match status" value="1"/>
</dbReference>